<evidence type="ECO:0000259" key="8">
    <source>
        <dbReference type="Pfam" id="PF01494"/>
    </source>
</evidence>
<dbReference type="InterPro" id="IPR036188">
    <property type="entry name" value="FAD/NAD-bd_sf"/>
</dbReference>
<keyword evidence="10" id="KW-1185">Reference proteome</keyword>
<evidence type="ECO:0000256" key="6">
    <source>
        <dbReference type="ARBA" id="ARBA00023033"/>
    </source>
</evidence>
<dbReference type="GO" id="GO:0071949">
    <property type="term" value="F:FAD binding"/>
    <property type="evidence" value="ECO:0007669"/>
    <property type="project" value="InterPro"/>
</dbReference>
<dbReference type="EMBL" id="MCFJ01000011">
    <property type="protein sequence ID" value="ORY61036.1"/>
    <property type="molecule type" value="Genomic_DNA"/>
</dbReference>
<dbReference type="STRING" id="1141098.A0A1Y2DPJ5"/>
<keyword evidence="6 9" id="KW-0503">Monooxygenase</keyword>
<dbReference type="InterPro" id="IPR002938">
    <property type="entry name" value="FAD-bd"/>
</dbReference>
<dbReference type="Pfam" id="PF01494">
    <property type="entry name" value="FAD_binding_3"/>
    <property type="match status" value="1"/>
</dbReference>
<reference evidence="9 10" key="1">
    <citation type="submission" date="2016-07" db="EMBL/GenBank/DDBJ databases">
        <title>Pervasive Adenine N6-methylation of Active Genes in Fungi.</title>
        <authorList>
            <consortium name="DOE Joint Genome Institute"/>
            <person name="Mondo S.J."/>
            <person name="Dannebaum R.O."/>
            <person name="Kuo R.C."/>
            <person name="Labutti K."/>
            <person name="Haridas S."/>
            <person name="Kuo A."/>
            <person name="Salamov A."/>
            <person name="Ahrendt S.R."/>
            <person name="Lipzen A."/>
            <person name="Sullivan W."/>
            <person name="Andreopoulos W.B."/>
            <person name="Clum A."/>
            <person name="Lindquist E."/>
            <person name="Daum C."/>
            <person name="Ramamoorthy G.K."/>
            <person name="Gryganskyi A."/>
            <person name="Culley D."/>
            <person name="Magnuson J.K."/>
            <person name="James T.Y."/>
            <person name="O'Malley M.A."/>
            <person name="Stajich J.E."/>
            <person name="Spatafora J.W."/>
            <person name="Visel A."/>
            <person name="Grigoriev I.V."/>
        </authorList>
    </citation>
    <scope>NUCLEOTIDE SEQUENCE [LARGE SCALE GENOMIC DNA]</scope>
    <source>
        <strain evidence="9 10">CBS 129021</strain>
    </source>
</reference>
<keyword evidence="5" id="KW-0560">Oxidoreductase</keyword>
<keyword evidence="7" id="KW-0732">Signal</keyword>
<feature type="domain" description="FAD-binding" evidence="8">
    <location>
        <begin position="121"/>
        <end position="363"/>
    </location>
</feature>
<comment type="caution">
    <text evidence="9">The sequence shown here is derived from an EMBL/GenBank/DDBJ whole genome shotgun (WGS) entry which is preliminary data.</text>
</comment>
<evidence type="ECO:0000256" key="7">
    <source>
        <dbReference type="SAM" id="SignalP"/>
    </source>
</evidence>
<sequence>MSKPLRVIVIGAGLSGLAIAQGLKKNDIDCVVVDKESTPRDRNWGVTIAWSHPFLQKLLPENLWNRLHECQPDPALDSREAGCESVIIRDGQSGQTMVEPPFPGVRRLNIQKTRRSWGECVHVKFGKTITGITLEADSVTAHFQDGTSETGSVLIGSDGGGSWVRRFLLEDAADAQVLPYMFLNFPIRYPAEQARKMERMMHPIVDVGIHPKSMYIGIFLLDKPDLSRPETWIFYILATWPKGENDVVEDRNYVDELRQRMNGWADPYKSAVEWVTTDIQAKPVPLKIWGTKQWDNRGGRVTLSGDAAHSMTFHRGQGANNAICDSERFVSAMVSVKNADRSIKDALDAYDADVLRRGAQEVEVSRVQTDALHDYANFFNSPIMQHGIKPTIDINANDADKV</sequence>
<dbReference type="PANTHER" id="PTHR47178:SF2">
    <property type="entry name" value="FAD-BINDING DOMAIN-CONTAINING PROTEIN"/>
    <property type="match status" value="1"/>
</dbReference>
<dbReference type="AlphaFoldDB" id="A0A1Y2DPJ5"/>
<evidence type="ECO:0000256" key="2">
    <source>
        <dbReference type="ARBA" id="ARBA00005179"/>
    </source>
</evidence>
<evidence type="ECO:0000256" key="3">
    <source>
        <dbReference type="ARBA" id="ARBA00022630"/>
    </source>
</evidence>
<evidence type="ECO:0000256" key="1">
    <source>
        <dbReference type="ARBA" id="ARBA00001974"/>
    </source>
</evidence>
<dbReference type="GO" id="GO:0004497">
    <property type="term" value="F:monooxygenase activity"/>
    <property type="evidence" value="ECO:0007669"/>
    <property type="project" value="UniProtKB-KW"/>
</dbReference>
<evidence type="ECO:0000313" key="9">
    <source>
        <dbReference type="EMBL" id="ORY61036.1"/>
    </source>
</evidence>
<dbReference type="Gene3D" id="3.50.50.60">
    <property type="entry name" value="FAD/NAD(P)-binding domain"/>
    <property type="match status" value="1"/>
</dbReference>
<comment type="pathway">
    <text evidence="2">Secondary metabolite biosynthesis.</text>
</comment>
<gene>
    <name evidence="9" type="ORF">BCR38DRAFT_397907</name>
</gene>
<dbReference type="PRINTS" id="PR00420">
    <property type="entry name" value="RNGMNOXGNASE"/>
</dbReference>
<feature type="signal peptide" evidence="7">
    <location>
        <begin position="1"/>
        <end position="20"/>
    </location>
</feature>
<accession>A0A1Y2DPJ5</accession>
<keyword evidence="3" id="KW-0285">Flavoprotein</keyword>
<name>A0A1Y2DPJ5_9PEZI</name>
<evidence type="ECO:0000256" key="4">
    <source>
        <dbReference type="ARBA" id="ARBA00022827"/>
    </source>
</evidence>
<dbReference type="RefSeq" id="XP_040713263.1">
    <property type="nucleotide sequence ID" value="XM_040857675.1"/>
</dbReference>
<dbReference type="InParanoid" id="A0A1Y2DPJ5"/>
<dbReference type="Proteomes" id="UP000193689">
    <property type="component" value="Unassembled WGS sequence"/>
</dbReference>
<keyword evidence="4" id="KW-0274">FAD</keyword>
<dbReference type="OrthoDB" id="47494at2759"/>
<evidence type="ECO:0000313" key="10">
    <source>
        <dbReference type="Proteomes" id="UP000193689"/>
    </source>
</evidence>
<feature type="chain" id="PRO_5013118881" evidence="7">
    <location>
        <begin position="21"/>
        <end position="402"/>
    </location>
</feature>
<organism evidence="9 10">
    <name type="scientific">Pseudomassariella vexata</name>
    <dbReference type="NCBI Taxonomy" id="1141098"/>
    <lineage>
        <taxon>Eukaryota</taxon>
        <taxon>Fungi</taxon>
        <taxon>Dikarya</taxon>
        <taxon>Ascomycota</taxon>
        <taxon>Pezizomycotina</taxon>
        <taxon>Sordariomycetes</taxon>
        <taxon>Xylariomycetidae</taxon>
        <taxon>Amphisphaeriales</taxon>
        <taxon>Pseudomassariaceae</taxon>
        <taxon>Pseudomassariella</taxon>
    </lineage>
</organism>
<proteinExistence type="predicted"/>
<evidence type="ECO:0000256" key="5">
    <source>
        <dbReference type="ARBA" id="ARBA00023002"/>
    </source>
</evidence>
<dbReference type="Pfam" id="PF13450">
    <property type="entry name" value="NAD_binding_8"/>
    <property type="match status" value="1"/>
</dbReference>
<dbReference type="PANTHER" id="PTHR47178">
    <property type="entry name" value="MONOOXYGENASE, FAD-BINDING"/>
    <property type="match status" value="1"/>
</dbReference>
<dbReference type="GeneID" id="63773887"/>
<comment type="cofactor">
    <cofactor evidence="1">
        <name>FAD</name>
        <dbReference type="ChEBI" id="CHEBI:57692"/>
    </cofactor>
</comment>
<dbReference type="SUPFAM" id="SSF51905">
    <property type="entry name" value="FAD/NAD(P)-binding domain"/>
    <property type="match status" value="1"/>
</dbReference>
<protein>
    <submittedName>
        <fullName evidence="9">Monooxygenase</fullName>
    </submittedName>
</protein>